<dbReference type="SUPFAM" id="SSF52540">
    <property type="entry name" value="P-loop containing nucleoside triphosphate hydrolases"/>
    <property type="match status" value="1"/>
</dbReference>
<feature type="compositionally biased region" description="Gly residues" evidence="1">
    <location>
        <begin position="287"/>
        <end position="297"/>
    </location>
</feature>
<evidence type="ECO:0000256" key="1">
    <source>
        <dbReference type="SAM" id="MobiDB-lite"/>
    </source>
</evidence>
<keyword evidence="3" id="KW-1185">Reference proteome</keyword>
<gene>
    <name evidence="2" type="ORF">Pa4123_40920</name>
</gene>
<dbReference type="Gene3D" id="3.40.50.300">
    <property type="entry name" value="P-loop containing nucleotide triphosphate hydrolases"/>
    <property type="match status" value="1"/>
</dbReference>
<dbReference type="Proteomes" id="UP001144280">
    <property type="component" value="Unassembled WGS sequence"/>
</dbReference>
<evidence type="ECO:0000313" key="2">
    <source>
        <dbReference type="EMBL" id="GLH98817.1"/>
    </source>
</evidence>
<evidence type="ECO:0000313" key="3">
    <source>
        <dbReference type="Proteomes" id="UP001144280"/>
    </source>
</evidence>
<feature type="region of interest" description="Disordered" evidence="1">
    <location>
        <begin position="269"/>
        <end position="308"/>
    </location>
</feature>
<evidence type="ECO:0008006" key="4">
    <source>
        <dbReference type="Google" id="ProtNLM"/>
    </source>
</evidence>
<organism evidence="2 3">
    <name type="scientific">Phytohabitans aurantiacus</name>
    <dbReference type="NCBI Taxonomy" id="3016789"/>
    <lineage>
        <taxon>Bacteria</taxon>
        <taxon>Bacillati</taxon>
        <taxon>Actinomycetota</taxon>
        <taxon>Actinomycetes</taxon>
        <taxon>Micromonosporales</taxon>
        <taxon>Micromonosporaceae</taxon>
    </lineage>
</organism>
<sequence>MLIAVASVKGSPGATTLALGMAALWPRPGAVLVECDAAGGDLAVRFGHHPDHPDGPGLSGLAAATLPAAPQPQPPASTPPGPIQPATAGGLLAGFAQRLSVGADVVLAAPGPAAAAAVRTLTEHGITTLRQAAATRTVVLDVGRLDAASPSLPLAAAADHLLLVARPEPAEQHQVGARLAWLQSLLSGRLWLAPAGDGRLPAAELTSTFDVPVIGVLPHHRWAAAALTGRMRVPNWRRLSLGTAIGQIAVRLADLEPIPDLGTVPHPPVVAPVITAPRTRTADRRPGGSGGVEGGSADGDDGRPREKR</sequence>
<dbReference type="InterPro" id="IPR027417">
    <property type="entry name" value="P-loop_NTPase"/>
</dbReference>
<dbReference type="EMBL" id="BSDI01000019">
    <property type="protein sequence ID" value="GLH98817.1"/>
    <property type="molecule type" value="Genomic_DNA"/>
</dbReference>
<name>A0ABQ5QY16_9ACTN</name>
<feature type="compositionally biased region" description="Pro residues" evidence="1">
    <location>
        <begin position="69"/>
        <end position="83"/>
    </location>
</feature>
<comment type="caution">
    <text evidence="2">The sequence shown here is derived from an EMBL/GenBank/DDBJ whole genome shotgun (WGS) entry which is preliminary data.</text>
</comment>
<protein>
    <recommendedName>
        <fullName evidence="4">MinD-like ATPase involved in chromosome partitioning or flagellar assembly</fullName>
    </recommendedName>
</protein>
<feature type="region of interest" description="Disordered" evidence="1">
    <location>
        <begin position="46"/>
        <end position="84"/>
    </location>
</feature>
<dbReference type="RefSeq" id="WP_281898042.1">
    <property type="nucleotide sequence ID" value="NZ_BSDI01000019.1"/>
</dbReference>
<proteinExistence type="predicted"/>
<feature type="compositionally biased region" description="Low complexity" evidence="1">
    <location>
        <begin position="59"/>
        <end position="68"/>
    </location>
</feature>
<reference evidence="2" key="1">
    <citation type="submission" date="2022-12" db="EMBL/GenBank/DDBJ databases">
        <title>New Phytohabitans aurantiacus sp. RD004123 nov., an actinomycete isolated from soil.</title>
        <authorList>
            <person name="Triningsih D.W."/>
            <person name="Harunari E."/>
            <person name="Igarashi Y."/>
        </authorList>
    </citation>
    <scope>NUCLEOTIDE SEQUENCE</scope>
    <source>
        <strain evidence="2">RD004123</strain>
    </source>
</reference>
<accession>A0ABQ5QY16</accession>